<proteinExistence type="inferred from homology"/>
<evidence type="ECO:0000256" key="15">
    <source>
        <dbReference type="ARBA" id="ARBA00032605"/>
    </source>
</evidence>
<evidence type="ECO:0000256" key="12">
    <source>
        <dbReference type="ARBA" id="ARBA00022989"/>
    </source>
</evidence>
<evidence type="ECO:0000256" key="2">
    <source>
        <dbReference type="ARBA" id="ARBA00004651"/>
    </source>
</evidence>
<evidence type="ECO:0000256" key="3">
    <source>
        <dbReference type="ARBA" id="ARBA00004663"/>
    </source>
</evidence>
<evidence type="ECO:0000256" key="19">
    <source>
        <dbReference type="HAMAP-Rule" id="MF_00719"/>
    </source>
</evidence>
<evidence type="ECO:0000256" key="7">
    <source>
        <dbReference type="ARBA" id="ARBA00022475"/>
    </source>
</evidence>
<keyword evidence="8 19" id="KW-0169">Cobalamin biosynthesis</keyword>
<gene>
    <name evidence="19" type="primary">cobS</name>
    <name evidence="20" type="ORF">ABCS64_11330</name>
</gene>
<dbReference type="InterPro" id="IPR003805">
    <property type="entry name" value="CobS"/>
</dbReference>
<comment type="cofactor">
    <cofactor evidence="1 19">
        <name>Mg(2+)</name>
        <dbReference type="ChEBI" id="CHEBI:18420"/>
    </cofactor>
</comment>
<comment type="function">
    <text evidence="14 19">Joins adenosylcobinamide-GDP and alpha-ribazole to generate adenosylcobalamin (Ado-cobalamin). Also synthesizes adenosylcobalamin 5'-phosphate from adenosylcobinamide-GDP and alpha-ribazole 5'-phosphate.</text>
</comment>
<feature type="transmembrane region" description="Helical" evidence="19">
    <location>
        <begin position="137"/>
        <end position="161"/>
    </location>
</feature>
<keyword evidence="11 19" id="KW-0460">Magnesium</keyword>
<keyword evidence="13 19" id="KW-0472">Membrane</keyword>
<evidence type="ECO:0000256" key="16">
    <source>
        <dbReference type="ARBA" id="ARBA00032853"/>
    </source>
</evidence>
<comment type="similarity">
    <text evidence="4 19">Belongs to the CobS family.</text>
</comment>
<evidence type="ECO:0000256" key="5">
    <source>
        <dbReference type="ARBA" id="ARBA00013200"/>
    </source>
</evidence>
<organism evidence="20 21">
    <name type="scientific">Dentiradicibacter hellwigii</name>
    <dbReference type="NCBI Taxonomy" id="3149053"/>
    <lineage>
        <taxon>Bacteria</taxon>
        <taxon>Pseudomonadati</taxon>
        <taxon>Pseudomonadota</taxon>
        <taxon>Betaproteobacteria</taxon>
        <taxon>Rhodocyclales</taxon>
        <taxon>Rhodocyclaceae</taxon>
        <taxon>Dentiradicibacter</taxon>
    </lineage>
</organism>
<dbReference type="EC" id="2.7.8.26" evidence="5 19"/>
<keyword evidence="10 19" id="KW-0812">Transmembrane</keyword>
<evidence type="ECO:0000256" key="14">
    <source>
        <dbReference type="ARBA" id="ARBA00025228"/>
    </source>
</evidence>
<comment type="subcellular location">
    <subcellularLocation>
        <location evidence="2 19">Cell membrane</location>
        <topology evidence="2 19">Multi-pass membrane protein</topology>
    </subcellularLocation>
</comment>
<dbReference type="PANTHER" id="PTHR34148">
    <property type="entry name" value="ADENOSYLCOBINAMIDE-GDP RIBAZOLETRANSFERASE"/>
    <property type="match status" value="1"/>
</dbReference>
<comment type="catalytic activity">
    <reaction evidence="18 19">
        <text>alpha-ribazole 5'-phosphate + adenosylcob(III)inamide-GDP = adenosylcob(III)alamin 5'-phosphate + GMP + H(+)</text>
        <dbReference type="Rhea" id="RHEA:23560"/>
        <dbReference type="ChEBI" id="CHEBI:15378"/>
        <dbReference type="ChEBI" id="CHEBI:57918"/>
        <dbReference type="ChEBI" id="CHEBI:58115"/>
        <dbReference type="ChEBI" id="CHEBI:60487"/>
        <dbReference type="ChEBI" id="CHEBI:60493"/>
        <dbReference type="EC" id="2.7.8.26"/>
    </reaction>
</comment>
<name>A0ABV4UHI0_9RHOO</name>
<evidence type="ECO:0000313" key="21">
    <source>
        <dbReference type="Proteomes" id="UP001574673"/>
    </source>
</evidence>
<feature type="transmembrane region" description="Helical" evidence="19">
    <location>
        <begin position="112"/>
        <end position="131"/>
    </location>
</feature>
<evidence type="ECO:0000256" key="18">
    <source>
        <dbReference type="ARBA" id="ARBA00049504"/>
    </source>
</evidence>
<keyword evidence="21" id="KW-1185">Reference proteome</keyword>
<dbReference type="NCBIfam" id="TIGR00317">
    <property type="entry name" value="cobS"/>
    <property type="match status" value="1"/>
</dbReference>
<evidence type="ECO:0000256" key="13">
    <source>
        <dbReference type="ARBA" id="ARBA00023136"/>
    </source>
</evidence>
<evidence type="ECO:0000256" key="1">
    <source>
        <dbReference type="ARBA" id="ARBA00001946"/>
    </source>
</evidence>
<dbReference type="NCBIfam" id="NF001277">
    <property type="entry name" value="PRK00235.1-3"/>
    <property type="match status" value="1"/>
</dbReference>
<protein>
    <recommendedName>
        <fullName evidence="6 19">Adenosylcobinamide-GDP ribazoletransferase</fullName>
        <ecNumber evidence="5 19">2.7.8.26</ecNumber>
    </recommendedName>
    <alternativeName>
        <fullName evidence="16 19">Cobalamin synthase</fullName>
    </alternativeName>
    <alternativeName>
        <fullName evidence="15 19">Cobalamin-5'-phosphate synthase</fullName>
    </alternativeName>
</protein>
<comment type="catalytic activity">
    <reaction evidence="17 19">
        <text>alpha-ribazole + adenosylcob(III)inamide-GDP = adenosylcob(III)alamin + GMP + H(+)</text>
        <dbReference type="Rhea" id="RHEA:16049"/>
        <dbReference type="ChEBI" id="CHEBI:10329"/>
        <dbReference type="ChEBI" id="CHEBI:15378"/>
        <dbReference type="ChEBI" id="CHEBI:18408"/>
        <dbReference type="ChEBI" id="CHEBI:58115"/>
        <dbReference type="ChEBI" id="CHEBI:60487"/>
        <dbReference type="EC" id="2.7.8.26"/>
    </reaction>
</comment>
<evidence type="ECO:0000256" key="9">
    <source>
        <dbReference type="ARBA" id="ARBA00022679"/>
    </source>
</evidence>
<evidence type="ECO:0000313" key="20">
    <source>
        <dbReference type="EMBL" id="MFA9950908.1"/>
    </source>
</evidence>
<comment type="caution">
    <text evidence="20">The sequence shown here is derived from an EMBL/GenBank/DDBJ whole genome shotgun (WGS) entry which is preliminary data.</text>
</comment>
<feature type="transmembrane region" description="Helical" evidence="19">
    <location>
        <begin position="200"/>
        <end position="219"/>
    </location>
</feature>
<evidence type="ECO:0000256" key="10">
    <source>
        <dbReference type="ARBA" id="ARBA00022692"/>
    </source>
</evidence>
<feature type="transmembrane region" description="Helical" evidence="19">
    <location>
        <begin position="36"/>
        <end position="62"/>
    </location>
</feature>
<dbReference type="GO" id="GO:0051073">
    <property type="term" value="F:adenosylcobinamide-GDP ribazoletransferase activity"/>
    <property type="evidence" value="ECO:0007669"/>
    <property type="project" value="UniProtKB-EC"/>
</dbReference>
<dbReference type="Pfam" id="PF02654">
    <property type="entry name" value="CobS"/>
    <property type="match status" value="1"/>
</dbReference>
<evidence type="ECO:0000256" key="8">
    <source>
        <dbReference type="ARBA" id="ARBA00022573"/>
    </source>
</evidence>
<dbReference type="EMBL" id="JBEUWX010000003">
    <property type="protein sequence ID" value="MFA9950908.1"/>
    <property type="molecule type" value="Genomic_DNA"/>
</dbReference>
<evidence type="ECO:0000256" key="4">
    <source>
        <dbReference type="ARBA" id="ARBA00010561"/>
    </source>
</evidence>
<reference evidence="21" key="1">
    <citation type="submission" date="2024-06" db="EMBL/GenBank/DDBJ databases">
        <title>Radixoralia hellwigii gen. nov., sp nov., isolated from a root canal in the human oral cavity.</title>
        <authorList>
            <person name="Bartsch S."/>
            <person name="Wittmer A."/>
            <person name="Schulz A.-K."/>
            <person name="Neumann-Schaal M."/>
            <person name="Wolf J."/>
            <person name="Gronow S."/>
            <person name="Tennert C."/>
            <person name="Haecker G."/>
            <person name="Cieplik F."/>
            <person name="Al-Ahmad A."/>
        </authorList>
    </citation>
    <scope>NUCLEOTIDE SEQUENCE [LARGE SCALE GENOMIC DNA]</scope>
    <source>
        <strain evidence="21">Wk13</strain>
    </source>
</reference>
<evidence type="ECO:0000256" key="11">
    <source>
        <dbReference type="ARBA" id="ARBA00022842"/>
    </source>
</evidence>
<keyword evidence="12 19" id="KW-1133">Transmembrane helix</keyword>
<keyword evidence="7 19" id="KW-1003">Cell membrane</keyword>
<dbReference type="HAMAP" id="MF_00719">
    <property type="entry name" value="CobS"/>
    <property type="match status" value="1"/>
</dbReference>
<accession>A0ABV4UHI0</accession>
<feature type="transmembrane region" description="Helical" evidence="19">
    <location>
        <begin position="173"/>
        <end position="194"/>
    </location>
</feature>
<evidence type="ECO:0000256" key="17">
    <source>
        <dbReference type="ARBA" id="ARBA00048623"/>
    </source>
</evidence>
<sequence length="251" mass="27044">MALSSRFETFIGALRFFTRLPIPGQLGYSSVALEKAIVYFPLAGVLLGAICAALFMVCALFWPKSLAVLVAMAATIRLTGALHEDGWSDVADGFGGGWDKQRILDIMRDSRLGSFGAVALTMLLLARYVTLVEIETAWLPFALIAGHAFSRLCATGIMVSMEYARTDGKGKPFSNHLSIGELAFVVLTGVAPLFCLPWRQAASAAVLALLATLWLARLFKRNIGGYTGDCLGATQQFAEVAFYAGLLCRFS</sequence>
<evidence type="ECO:0000256" key="6">
    <source>
        <dbReference type="ARBA" id="ARBA00015850"/>
    </source>
</evidence>
<keyword evidence="9 19" id="KW-0808">Transferase</keyword>
<dbReference type="Proteomes" id="UP001574673">
    <property type="component" value="Unassembled WGS sequence"/>
</dbReference>
<comment type="pathway">
    <text evidence="3 19">Cofactor biosynthesis; adenosylcobalamin biosynthesis; adenosylcobalamin from cob(II)yrinate a,c-diamide: step 7/7.</text>
</comment>
<dbReference type="PANTHER" id="PTHR34148:SF1">
    <property type="entry name" value="ADENOSYLCOBINAMIDE-GDP RIBAZOLETRANSFERASE"/>
    <property type="match status" value="1"/>
</dbReference>